<feature type="chain" id="PRO_5043900525" description="BRCT domain-containing protein" evidence="2">
    <location>
        <begin position="17"/>
        <end position="316"/>
    </location>
</feature>
<evidence type="ECO:0000313" key="3">
    <source>
        <dbReference type="EMBL" id="KAK7031490.1"/>
    </source>
</evidence>
<dbReference type="Proteomes" id="UP001362999">
    <property type="component" value="Unassembled WGS sequence"/>
</dbReference>
<accession>A0AAW0BX86</accession>
<evidence type="ECO:0000256" key="2">
    <source>
        <dbReference type="SAM" id="SignalP"/>
    </source>
</evidence>
<feature type="compositionally biased region" description="Polar residues" evidence="1">
    <location>
        <begin position="165"/>
        <end position="178"/>
    </location>
</feature>
<comment type="caution">
    <text evidence="3">The sequence shown here is derived from an EMBL/GenBank/DDBJ whole genome shotgun (WGS) entry which is preliminary data.</text>
</comment>
<organism evidence="3 4">
    <name type="scientific">Favolaschia claudopus</name>
    <dbReference type="NCBI Taxonomy" id="2862362"/>
    <lineage>
        <taxon>Eukaryota</taxon>
        <taxon>Fungi</taxon>
        <taxon>Dikarya</taxon>
        <taxon>Basidiomycota</taxon>
        <taxon>Agaricomycotina</taxon>
        <taxon>Agaricomycetes</taxon>
        <taxon>Agaricomycetidae</taxon>
        <taxon>Agaricales</taxon>
        <taxon>Marasmiineae</taxon>
        <taxon>Mycenaceae</taxon>
        <taxon>Favolaschia</taxon>
    </lineage>
</organism>
<evidence type="ECO:0008006" key="5">
    <source>
        <dbReference type="Google" id="ProtNLM"/>
    </source>
</evidence>
<protein>
    <recommendedName>
        <fullName evidence="5">BRCT domain-containing protein</fullName>
    </recommendedName>
</protein>
<feature type="compositionally biased region" description="Basic and acidic residues" evidence="1">
    <location>
        <begin position="136"/>
        <end position="146"/>
    </location>
</feature>
<gene>
    <name evidence="3" type="ORF">R3P38DRAFT_2923944</name>
</gene>
<name>A0AAW0BX86_9AGAR</name>
<feature type="compositionally biased region" description="Pro residues" evidence="1">
    <location>
        <begin position="180"/>
        <end position="190"/>
    </location>
</feature>
<feature type="signal peptide" evidence="2">
    <location>
        <begin position="1"/>
        <end position="16"/>
    </location>
</feature>
<proteinExistence type="predicted"/>
<keyword evidence="4" id="KW-1185">Reference proteome</keyword>
<evidence type="ECO:0000256" key="1">
    <source>
        <dbReference type="SAM" id="MobiDB-lite"/>
    </source>
</evidence>
<sequence>MLFNGLLACFSPSVHASLRSAWVKHGGSLTVSKQEFYQANVFFCDGLNDPWLKELLSRSLIVRHAKWISKSVSEQFAVPVSKFLLDDQFDPAKLEVEPNLLIRTPLAPSSKPIEPLNPRAAERVPRPAAKLPTLKRAFDSENRDDSATDINLRPLKRARLHLAPSPQSIADIPSSSRVTSPPPLFPTPTPPARTEILYPPTSSIELAEPASRNVYETSHPTKHNPRRIDFTALDRTPTLPQLSFPRRRPAALANSNVAETYANEIASQAQSRPCKLRLSVSSIARAPSALAHWGAYVSSDTYQGRPLVCRKIGRQL</sequence>
<evidence type="ECO:0000313" key="4">
    <source>
        <dbReference type="Proteomes" id="UP001362999"/>
    </source>
</evidence>
<keyword evidence="2" id="KW-0732">Signal</keyword>
<feature type="region of interest" description="Disordered" evidence="1">
    <location>
        <begin position="111"/>
        <end position="190"/>
    </location>
</feature>
<dbReference type="EMBL" id="JAWWNJ010000024">
    <property type="protein sequence ID" value="KAK7031490.1"/>
    <property type="molecule type" value="Genomic_DNA"/>
</dbReference>
<reference evidence="3 4" key="1">
    <citation type="journal article" date="2024" name="J Genomics">
        <title>Draft genome sequencing and assembly of Favolaschia claudopus CIRM-BRFM 2984 isolated from oak limbs.</title>
        <authorList>
            <person name="Navarro D."/>
            <person name="Drula E."/>
            <person name="Chaduli D."/>
            <person name="Cazenave R."/>
            <person name="Ahrendt S."/>
            <person name="Wang J."/>
            <person name="Lipzen A."/>
            <person name="Daum C."/>
            <person name="Barry K."/>
            <person name="Grigoriev I.V."/>
            <person name="Favel A."/>
            <person name="Rosso M.N."/>
            <person name="Martin F."/>
        </authorList>
    </citation>
    <scope>NUCLEOTIDE SEQUENCE [LARGE SCALE GENOMIC DNA]</scope>
    <source>
        <strain evidence="3 4">CIRM-BRFM 2984</strain>
    </source>
</reference>
<dbReference type="AlphaFoldDB" id="A0AAW0BX86"/>